<accession>A0A0E0H3Y2</accession>
<dbReference type="Gramene" id="ONIVA04G19160.1">
    <property type="protein sequence ID" value="ONIVA04G19160.1"/>
    <property type="gene ID" value="ONIVA04G19160"/>
</dbReference>
<organism evidence="1">
    <name type="scientific">Oryza nivara</name>
    <name type="common">Indian wild rice</name>
    <name type="synonym">Oryza sativa f. spontanea</name>
    <dbReference type="NCBI Taxonomy" id="4536"/>
    <lineage>
        <taxon>Eukaryota</taxon>
        <taxon>Viridiplantae</taxon>
        <taxon>Streptophyta</taxon>
        <taxon>Embryophyta</taxon>
        <taxon>Tracheophyta</taxon>
        <taxon>Spermatophyta</taxon>
        <taxon>Magnoliopsida</taxon>
        <taxon>Liliopsida</taxon>
        <taxon>Poales</taxon>
        <taxon>Poaceae</taxon>
        <taxon>BOP clade</taxon>
        <taxon>Oryzoideae</taxon>
        <taxon>Oryzeae</taxon>
        <taxon>Oryzinae</taxon>
        <taxon>Oryza</taxon>
    </lineage>
</organism>
<evidence type="ECO:0000313" key="2">
    <source>
        <dbReference type="Proteomes" id="UP000006591"/>
    </source>
</evidence>
<evidence type="ECO:0000313" key="1">
    <source>
        <dbReference type="EnsemblPlants" id="ONIVA04G19160.1"/>
    </source>
</evidence>
<dbReference type="Proteomes" id="UP000006591">
    <property type="component" value="Chromosome 4"/>
</dbReference>
<keyword evidence="2" id="KW-1185">Reference proteome</keyword>
<dbReference type="EnsemblPlants" id="ONIVA04G19160.1">
    <property type="protein sequence ID" value="ONIVA04G19160.1"/>
    <property type="gene ID" value="ONIVA04G19160"/>
</dbReference>
<reference evidence="1" key="1">
    <citation type="submission" date="2015-04" db="UniProtKB">
        <authorList>
            <consortium name="EnsemblPlants"/>
        </authorList>
    </citation>
    <scope>IDENTIFICATION</scope>
    <source>
        <strain evidence="1">SL10</strain>
    </source>
</reference>
<dbReference type="HOGENOM" id="CLU_132316_0_0_1"/>
<sequence length="153" mass="16633">MESGVCNGMESGAHDILSTHARTPTSALAVAALHAVATAMDHAVITIDAGVGVHLEHPSTPQPKSSLSIIVSCKEHLNIRKNKEKKAGSGSKDTSKRKCQNTMPIHKKFTDNNIHIHRAAHRTDNNTDNLLGQQQQIPVNIFNLQQQLPNARK</sequence>
<dbReference type="OMA" id="QNTMPIH"/>
<protein>
    <submittedName>
        <fullName evidence="1">Uncharacterized protein</fullName>
    </submittedName>
</protein>
<dbReference type="AlphaFoldDB" id="A0A0E0H3Y2"/>
<proteinExistence type="predicted"/>
<name>A0A0E0H3Y2_ORYNI</name>
<reference evidence="1" key="2">
    <citation type="submission" date="2018-04" db="EMBL/GenBank/DDBJ databases">
        <title>OnivRS2 (Oryza nivara Reference Sequence Version 2).</title>
        <authorList>
            <person name="Zhang J."/>
            <person name="Kudrna D."/>
            <person name="Lee S."/>
            <person name="Talag J."/>
            <person name="Rajasekar S."/>
            <person name="Welchert J."/>
            <person name="Hsing Y.-I."/>
            <person name="Wing R.A."/>
        </authorList>
    </citation>
    <scope>NUCLEOTIDE SEQUENCE [LARGE SCALE GENOMIC DNA]</scope>
    <source>
        <strain evidence="1">SL10</strain>
    </source>
</reference>